<sequence length="246" mass="27152">MMLFVFKLSNLLALLYFTKAQPNDAVLNLYRRSYNGDGTYYGQNSGGGACQYAGPLPRAATDPKIWALVAINRPQFLDSLTCGICLKVKGEGRGLGGNPIRGEHIVFVNNYCPECREGSVDFALNGDGRWSISMQAVQCPVGGTTIQYAFQGSNPWYIKLQIRNARIPITKALVRRNNNWVTMQRSQDGFWILSDGQPMPDGPIGVRLTAANGYVMEDSIPRIDNSNVLEGQRRVQVPYDPSLPSA</sequence>
<keyword evidence="1 2" id="KW-0732">Signal</keyword>
<proteinExistence type="predicted"/>
<evidence type="ECO:0000259" key="3">
    <source>
        <dbReference type="PROSITE" id="PS50842"/>
    </source>
</evidence>
<accession>A0AAD8F9P1</accession>
<dbReference type="InterPro" id="IPR051477">
    <property type="entry name" value="Expansin_CellWall"/>
</dbReference>
<dbReference type="SUPFAM" id="SSF50685">
    <property type="entry name" value="Barwin-like endoglucanases"/>
    <property type="match status" value="1"/>
</dbReference>
<comment type="caution">
    <text evidence="4">The sequence shown here is derived from an EMBL/GenBank/DDBJ whole genome shotgun (WGS) entry which is preliminary data.</text>
</comment>
<dbReference type="InterPro" id="IPR036749">
    <property type="entry name" value="Expansin_CBD_sf"/>
</dbReference>
<organism evidence="4 5">
    <name type="scientific">Biomphalaria pfeifferi</name>
    <name type="common">Bloodfluke planorb</name>
    <name type="synonym">Freshwater snail</name>
    <dbReference type="NCBI Taxonomy" id="112525"/>
    <lineage>
        <taxon>Eukaryota</taxon>
        <taxon>Metazoa</taxon>
        <taxon>Spiralia</taxon>
        <taxon>Lophotrochozoa</taxon>
        <taxon>Mollusca</taxon>
        <taxon>Gastropoda</taxon>
        <taxon>Heterobranchia</taxon>
        <taxon>Euthyneura</taxon>
        <taxon>Panpulmonata</taxon>
        <taxon>Hygrophila</taxon>
        <taxon>Lymnaeoidea</taxon>
        <taxon>Planorbidae</taxon>
        <taxon>Biomphalaria</taxon>
    </lineage>
</organism>
<dbReference type="SUPFAM" id="SSF49590">
    <property type="entry name" value="PHL pollen allergen"/>
    <property type="match status" value="1"/>
</dbReference>
<evidence type="ECO:0000256" key="2">
    <source>
        <dbReference type="SAM" id="SignalP"/>
    </source>
</evidence>
<gene>
    <name evidence="4" type="ORF">Bpfe_014185</name>
</gene>
<dbReference type="PANTHER" id="PTHR31836">
    <property type="match status" value="1"/>
</dbReference>
<dbReference type="AlphaFoldDB" id="A0AAD8F9P1"/>
<feature type="chain" id="PRO_5042254264" evidence="2">
    <location>
        <begin position="21"/>
        <end position="246"/>
    </location>
</feature>
<dbReference type="Proteomes" id="UP001233172">
    <property type="component" value="Unassembled WGS sequence"/>
</dbReference>
<dbReference type="InterPro" id="IPR036908">
    <property type="entry name" value="RlpA-like_sf"/>
</dbReference>
<dbReference type="CDD" id="cd22271">
    <property type="entry name" value="DPBB_EXP_N-like"/>
    <property type="match status" value="1"/>
</dbReference>
<evidence type="ECO:0000256" key="1">
    <source>
        <dbReference type="ARBA" id="ARBA00022729"/>
    </source>
</evidence>
<dbReference type="PROSITE" id="PS50842">
    <property type="entry name" value="EXPANSIN_EG45"/>
    <property type="match status" value="1"/>
</dbReference>
<dbReference type="Gene3D" id="2.60.40.760">
    <property type="entry name" value="Expansin, cellulose-binding-like domain"/>
    <property type="match status" value="1"/>
</dbReference>
<feature type="signal peptide" evidence="2">
    <location>
        <begin position="1"/>
        <end position="20"/>
    </location>
</feature>
<name>A0AAD8F9P1_BIOPF</name>
<dbReference type="InterPro" id="IPR007112">
    <property type="entry name" value="Expansin/allergen_DPBB_dom"/>
</dbReference>
<evidence type="ECO:0000313" key="5">
    <source>
        <dbReference type="Proteomes" id="UP001233172"/>
    </source>
</evidence>
<reference evidence="4" key="1">
    <citation type="journal article" date="2023" name="PLoS Negl. Trop. Dis.">
        <title>A genome sequence for Biomphalaria pfeifferi, the major vector snail for the human-infecting parasite Schistosoma mansoni.</title>
        <authorList>
            <person name="Bu L."/>
            <person name="Lu L."/>
            <person name="Laidemitt M.R."/>
            <person name="Zhang S.M."/>
            <person name="Mutuku M."/>
            <person name="Mkoji G."/>
            <person name="Steinauer M."/>
            <person name="Loker E.S."/>
        </authorList>
    </citation>
    <scope>NUCLEOTIDE SEQUENCE</scope>
    <source>
        <strain evidence="4">KasaAsao</strain>
    </source>
</reference>
<protein>
    <submittedName>
        <fullName evidence="4">Expansin-YoaJ-like isoform X1</fullName>
    </submittedName>
</protein>
<keyword evidence="5" id="KW-1185">Reference proteome</keyword>
<evidence type="ECO:0000313" key="4">
    <source>
        <dbReference type="EMBL" id="KAK0056405.1"/>
    </source>
</evidence>
<reference evidence="4" key="2">
    <citation type="submission" date="2023-04" db="EMBL/GenBank/DDBJ databases">
        <authorList>
            <person name="Bu L."/>
            <person name="Lu L."/>
            <person name="Laidemitt M.R."/>
            <person name="Zhang S.M."/>
            <person name="Mutuku M."/>
            <person name="Mkoji G."/>
            <person name="Steinauer M."/>
            <person name="Loker E.S."/>
        </authorList>
    </citation>
    <scope>NUCLEOTIDE SEQUENCE</scope>
    <source>
        <strain evidence="4">KasaAsao</strain>
        <tissue evidence="4">Whole Snail</tissue>
    </source>
</reference>
<dbReference type="Gene3D" id="2.40.40.10">
    <property type="entry name" value="RlpA-like domain"/>
    <property type="match status" value="1"/>
</dbReference>
<feature type="domain" description="Expansin-like EG45" evidence="3">
    <location>
        <begin position="47"/>
        <end position="148"/>
    </location>
</feature>
<dbReference type="EMBL" id="JASAOG010000062">
    <property type="protein sequence ID" value="KAK0056405.1"/>
    <property type="molecule type" value="Genomic_DNA"/>
</dbReference>
<dbReference type="PANTHER" id="PTHR31836:SF21">
    <property type="entry name" value="EXPANSIN-LIKE PROTEIN 7"/>
    <property type="match status" value="1"/>
</dbReference>